<keyword evidence="3 6" id="KW-0378">Hydrolase</keyword>
<evidence type="ECO:0000313" key="10">
    <source>
        <dbReference type="Proteomes" id="UP001062165"/>
    </source>
</evidence>
<comment type="similarity">
    <text evidence="6">Belongs to the peptidase M48 family.</text>
</comment>
<accession>A0ABY6CWX7</accession>
<organism evidence="9 10">
    <name type="scientific">Reichenbachiella carrageenanivorans</name>
    <dbReference type="NCBI Taxonomy" id="2979869"/>
    <lineage>
        <taxon>Bacteria</taxon>
        <taxon>Pseudomonadati</taxon>
        <taxon>Bacteroidota</taxon>
        <taxon>Cytophagia</taxon>
        <taxon>Cytophagales</taxon>
        <taxon>Reichenbachiellaceae</taxon>
        <taxon>Reichenbachiella</taxon>
    </lineage>
</organism>
<evidence type="ECO:0000256" key="5">
    <source>
        <dbReference type="ARBA" id="ARBA00023049"/>
    </source>
</evidence>
<name>A0ABY6CWX7_9BACT</name>
<dbReference type="Proteomes" id="UP001062165">
    <property type="component" value="Chromosome"/>
</dbReference>
<keyword evidence="2" id="KW-0479">Metal-binding</keyword>
<keyword evidence="4 6" id="KW-0862">Zinc</keyword>
<evidence type="ECO:0000313" key="9">
    <source>
        <dbReference type="EMBL" id="UXX78432.1"/>
    </source>
</evidence>
<gene>
    <name evidence="9" type="ORF">N7E81_13805</name>
</gene>
<dbReference type="PANTHER" id="PTHR22726">
    <property type="entry name" value="METALLOENDOPEPTIDASE OMA1"/>
    <property type="match status" value="1"/>
</dbReference>
<proteinExistence type="inferred from homology"/>
<dbReference type="GO" id="GO:0008237">
    <property type="term" value="F:metallopeptidase activity"/>
    <property type="evidence" value="ECO:0007669"/>
    <property type="project" value="UniProtKB-KW"/>
</dbReference>
<comment type="cofactor">
    <cofactor evidence="6">
        <name>Zn(2+)</name>
        <dbReference type="ChEBI" id="CHEBI:29105"/>
    </cofactor>
    <text evidence="6">Binds 1 zinc ion per subunit.</text>
</comment>
<keyword evidence="5 6" id="KW-0482">Metalloprotease</keyword>
<feature type="domain" description="Peptidase M48" evidence="8">
    <location>
        <begin position="66"/>
        <end position="238"/>
    </location>
</feature>
<keyword evidence="10" id="KW-1185">Reference proteome</keyword>
<evidence type="ECO:0000256" key="7">
    <source>
        <dbReference type="SAM" id="SignalP"/>
    </source>
</evidence>
<dbReference type="Pfam" id="PF01435">
    <property type="entry name" value="Peptidase_M48"/>
    <property type="match status" value="1"/>
</dbReference>
<protein>
    <submittedName>
        <fullName evidence="9">M48 family metalloprotease</fullName>
        <ecNumber evidence="9">3.4.24.-</ecNumber>
    </submittedName>
</protein>
<keyword evidence="1 6" id="KW-0645">Protease</keyword>
<dbReference type="EC" id="3.4.24.-" evidence="9"/>
<dbReference type="RefSeq" id="WP_263050177.1">
    <property type="nucleotide sequence ID" value="NZ_CP106735.1"/>
</dbReference>
<reference evidence="9" key="1">
    <citation type="submission" date="2022-10" db="EMBL/GenBank/DDBJ databases">
        <title>Comparative genomics and taxonomic characterization of three novel marine species of genus Reichenbachiella exhibiting antioxidant and polysaccharide degradation activities.</title>
        <authorList>
            <person name="Muhammad N."/>
            <person name="Lee Y.-J."/>
            <person name="Ko J."/>
            <person name="Kim S.-G."/>
        </authorList>
    </citation>
    <scope>NUCLEOTIDE SEQUENCE</scope>
    <source>
        <strain evidence="9">Wsw4-B4</strain>
    </source>
</reference>
<dbReference type="Gene3D" id="3.30.2010.10">
    <property type="entry name" value="Metalloproteases ('zincins'), catalytic domain"/>
    <property type="match status" value="1"/>
</dbReference>
<sequence>MRKIQFVLFSLVISMLAFGCSDAVDQLTGLTPENDVEMGKSVVAQIAQDPTNYPVLSEEDYPEAYAYIQKMTDAIVASDDVKYKDIFHYDEVKIIHNDEVLNAFATPGGFIYVYTGLIHYLDNADDLAGVMGHEIAHASERHSSDQMKENLGLQIIVQILLGEGNVAQLASGFFALKFSREDEAESDEHSVIYLNDTEYACNGAATFFEKLSASGQSSGPEFLSTHPSPTNRVQDINAKADELGCDKSGISETGISYDDFKDSLPTPAQ</sequence>
<dbReference type="EMBL" id="CP106735">
    <property type="protein sequence ID" value="UXX78432.1"/>
    <property type="molecule type" value="Genomic_DNA"/>
</dbReference>
<feature type="signal peptide" evidence="7">
    <location>
        <begin position="1"/>
        <end position="19"/>
    </location>
</feature>
<evidence type="ECO:0000256" key="6">
    <source>
        <dbReference type="RuleBase" id="RU003983"/>
    </source>
</evidence>
<feature type="chain" id="PRO_5047273049" evidence="7">
    <location>
        <begin position="20"/>
        <end position="269"/>
    </location>
</feature>
<evidence type="ECO:0000256" key="2">
    <source>
        <dbReference type="ARBA" id="ARBA00022723"/>
    </source>
</evidence>
<keyword evidence="7" id="KW-0732">Signal</keyword>
<dbReference type="PROSITE" id="PS51257">
    <property type="entry name" value="PROKAR_LIPOPROTEIN"/>
    <property type="match status" value="1"/>
</dbReference>
<evidence type="ECO:0000259" key="8">
    <source>
        <dbReference type="Pfam" id="PF01435"/>
    </source>
</evidence>
<dbReference type="PANTHER" id="PTHR22726:SF1">
    <property type="entry name" value="METALLOENDOPEPTIDASE OMA1, MITOCHONDRIAL"/>
    <property type="match status" value="1"/>
</dbReference>
<evidence type="ECO:0000256" key="3">
    <source>
        <dbReference type="ARBA" id="ARBA00022801"/>
    </source>
</evidence>
<dbReference type="InterPro" id="IPR051156">
    <property type="entry name" value="Mito/Outer_Membr_Metalloprot"/>
</dbReference>
<dbReference type="InterPro" id="IPR001915">
    <property type="entry name" value="Peptidase_M48"/>
</dbReference>
<evidence type="ECO:0000256" key="4">
    <source>
        <dbReference type="ARBA" id="ARBA00022833"/>
    </source>
</evidence>
<evidence type="ECO:0000256" key="1">
    <source>
        <dbReference type="ARBA" id="ARBA00022670"/>
    </source>
</evidence>